<evidence type="ECO:0000313" key="4">
    <source>
        <dbReference type="Proteomes" id="UP000199065"/>
    </source>
</evidence>
<keyword evidence="4" id="KW-1185">Reference proteome</keyword>
<feature type="transmembrane region" description="Helical" evidence="2">
    <location>
        <begin position="379"/>
        <end position="400"/>
    </location>
</feature>
<evidence type="ECO:0000256" key="1">
    <source>
        <dbReference type="SAM" id="MobiDB-lite"/>
    </source>
</evidence>
<feature type="transmembrane region" description="Helical" evidence="2">
    <location>
        <begin position="420"/>
        <end position="437"/>
    </location>
</feature>
<feature type="transmembrane region" description="Helical" evidence="2">
    <location>
        <begin position="174"/>
        <end position="196"/>
    </location>
</feature>
<evidence type="ECO:0008006" key="5">
    <source>
        <dbReference type="Google" id="ProtNLM"/>
    </source>
</evidence>
<feature type="region of interest" description="Disordered" evidence="1">
    <location>
        <begin position="28"/>
        <end position="91"/>
    </location>
</feature>
<feature type="transmembrane region" description="Helical" evidence="2">
    <location>
        <begin position="120"/>
        <end position="143"/>
    </location>
</feature>
<feature type="compositionally biased region" description="Polar residues" evidence="1">
    <location>
        <begin position="44"/>
        <end position="53"/>
    </location>
</feature>
<name>A0A1I2PRW9_9CORY</name>
<feature type="transmembrane region" description="Helical" evidence="2">
    <location>
        <begin position="471"/>
        <end position="489"/>
    </location>
</feature>
<keyword evidence="2" id="KW-0812">Transmembrane</keyword>
<evidence type="ECO:0000256" key="2">
    <source>
        <dbReference type="SAM" id="Phobius"/>
    </source>
</evidence>
<organism evidence="3 4">
    <name type="scientific">Corynebacterium spheniscorum</name>
    <dbReference type="NCBI Taxonomy" id="185761"/>
    <lineage>
        <taxon>Bacteria</taxon>
        <taxon>Bacillati</taxon>
        <taxon>Actinomycetota</taxon>
        <taxon>Actinomycetes</taxon>
        <taxon>Mycobacteriales</taxon>
        <taxon>Corynebacteriaceae</taxon>
        <taxon>Corynebacterium</taxon>
    </lineage>
</organism>
<sequence>MSDKSRFLLKARKNCGFERNFTRVNRALQSAQALTPAQEHTPKHPTTTQNTALNCEAPDTAKAAEPVEPKAGSEPKAGAEPKAGPKSAEKREKKHPWWQVMCLSGVDYFSTLGYQPGIAVIAAGVLAPIATIILVAVTLLGAVPVYRRVAALSPNGFGSIALAEKLTSGWTGKLMILVLLGFAATDFLITITLSSADAAAHVLRTDESPWQISVTLAMILALTAVFFRGFREAVSVAMVLVGVFLTLTSVVVVEGLYRLATEPGHFEAWTTRLGQEHASPMMMLALAIIVFPKLALGLSGFETGVSVMPLIRGDAVKNGRRLIITSASIMSLFLIISSVVVTMLIPAAEFGPGGTASGRALAWLAHHDLGPIFGAAYDLVTIGILWFAGASAMAGILALIPRYLPRFGMAPEWASKYRPMVAVLSLIAIVVTLVFHADVERQSGAYATGVLVVLASGAISVTLMSQHFARWAYGLTALILSLTLFANIIERPDGLKVASFFILAIIALSFASRTWRSFEMRKNPVTFDSRAEHIIRTNATGSRFIIVPTAPGRDLEAKERRIRQSHRLSADSFVFLEISLRDPSMFRVPLHVKGAASGPDGGSILRVTAASIPNAVAVISLEIQKLTCITPDIYFEWAPGSPLRDMVRFIFTGRGQNATVTREMLRRGVKDERRRPTIYVS</sequence>
<reference evidence="3 4" key="1">
    <citation type="submission" date="2016-10" db="EMBL/GenBank/DDBJ databases">
        <authorList>
            <person name="de Groot N.N."/>
        </authorList>
    </citation>
    <scope>NUCLEOTIDE SEQUENCE [LARGE SCALE GENOMIC DNA]</scope>
    <source>
        <strain>J11</strain>
        <strain evidence="4">PG 39</strain>
    </source>
</reference>
<keyword evidence="2" id="KW-0472">Membrane</keyword>
<feature type="transmembrane region" description="Helical" evidence="2">
    <location>
        <begin position="234"/>
        <end position="260"/>
    </location>
</feature>
<feature type="transmembrane region" description="Helical" evidence="2">
    <location>
        <begin position="495"/>
        <end position="512"/>
    </location>
</feature>
<evidence type="ECO:0000313" key="3">
    <source>
        <dbReference type="EMBL" id="SFG17849.1"/>
    </source>
</evidence>
<feature type="compositionally biased region" description="Basic and acidic residues" evidence="1">
    <location>
        <begin position="65"/>
        <end position="79"/>
    </location>
</feature>
<feature type="transmembrane region" description="Helical" evidence="2">
    <location>
        <begin position="443"/>
        <end position="464"/>
    </location>
</feature>
<protein>
    <recommendedName>
        <fullName evidence="5">Amino acid transporter</fullName>
    </recommendedName>
</protein>
<feature type="transmembrane region" description="Helical" evidence="2">
    <location>
        <begin position="280"/>
        <end position="301"/>
    </location>
</feature>
<feature type="transmembrane region" description="Helical" evidence="2">
    <location>
        <begin position="208"/>
        <end position="227"/>
    </location>
</feature>
<proteinExistence type="predicted"/>
<feature type="transmembrane region" description="Helical" evidence="2">
    <location>
        <begin position="322"/>
        <end position="345"/>
    </location>
</feature>
<accession>A0A1I2PRW9</accession>
<keyword evidence="2" id="KW-1133">Transmembrane helix</keyword>
<dbReference type="Proteomes" id="UP000199065">
    <property type="component" value="Unassembled WGS sequence"/>
</dbReference>
<dbReference type="STRING" id="185761.SAMN05660282_00158"/>
<dbReference type="EMBL" id="FOPJ01000001">
    <property type="protein sequence ID" value="SFG17849.1"/>
    <property type="molecule type" value="Genomic_DNA"/>
</dbReference>
<gene>
    <name evidence="3" type="ORF">SAMN05660282_00158</name>
</gene>
<dbReference type="Gene3D" id="1.20.1740.10">
    <property type="entry name" value="Amino acid/polyamine transporter I"/>
    <property type="match status" value="1"/>
</dbReference>
<dbReference type="AlphaFoldDB" id="A0A1I2PRW9"/>